<gene>
    <name evidence="3" type="ORF">FB471_3786</name>
</gene>
<proteinExistence type="predicted"/>
<dbReference type="Pfam" id="PF00903">
    <property type="entry name" value="Glyoxalase"/>
    <property type="match status" value="2"/>
</dbReference>
<dbReference type="Gene3D" id="3.10.180.10">
    <property type="entry name" value="2,3-Dihydroxybiphenyl 1,2-Dioxygenase, domain 1"/>
    <property type="match status" value="1"/>
</dbReference>
<dbReference type="Proteomes" id="UP000320876">
    <property type="component" value="Unassembled WGS sequence"/>
</dbReference>
<dbReference type="PROSITE" id="PS51819">
    <property type="entry name" value="VOC"/>
    <property type="match status" value="2"/>
</dbReference>
<dbReference type="AlphaFoldDB" id="A0A542DLP8"/>
<dbReference type="CDD" id="cd07246">
    <property type="entry name" value="VOC_like"/>
    <property type="match status" value="1"/>
</dbReference>
<dbReference type="EMBL" id="VFML01000001">
    <property type="protein sequence ID" value="TQJ04009.1"/>
    <property type="molecule type" value="Genomic_DNA"/>
</dbReference>
<reference evidence="3 4" key="1">
    <citation type="submission" date="2019-06" db="EMBL/GenBank/DDBJ databases">
        <title>Sequencing the genomes of 1000 actinobacteria strains.</title>
        <authorList>
            <person name="Klenk H.-P."/>
        </authorList>
    </citation>
    <scope>NUCLEOTIDE SEQUENCE [LARGE SCALE GENOMIC DNA]</scope>
    <source>
        <strain evidence="3 4">DSM 45679</strain>
    </source>
</reference>
<protein>
    <submittedName>
        <fullName evidence="3">Putative glyoxalase superfamily protein PhnB</fullName>
    </submittedName>
</protein>
<feature type="domain" description="VOC" evidence="2">
    <location>
        <begin position="193"/>
        <end position="299"/>
    </location>
</feature>
<organism evidence="3 4">
    <name type="scientific">Amycolatopsis cihanbeyliensis</name>
    <dbReference type="NCBI Taxonomy" id="1128664"/>
    <lineage>
        <taxon>Bacteria</taxon>
        <taxon>Bacillati</taxon>
        <taxon>Actinomycetota</taxon>
        <taxon>Actinomycetes</taxon>
        <taxon>Pseudonocardiales</taxon>
        <taxon>Pseudonocardiaceae</taxon>
        <taxon>Amycolatopsis</taxon>
    </lineage>
</organism>
<dbReference type="RefSeq" id="WP_141999751.1">
    <property type="nucleotide sequence ID" value="NZ_VFML01000001.1"/>
</dbReference>
<name>A0A542DLP8_AMYCI</name>
<dbReference type="OrthoDB" id="9795306at2"/>
<evidence type="ECO:0000313" key="4">
    <source>
        <dbReference type="Proteomes" id="UP000320876"/>
    </source>
</evidence>
<evidence type="ECO:0000256" key="1">
    <source>
        <dbReference type="SAM" id="MobiDB-lite"/>
    </source>
</evidence>
<dbReference type="InterPro" id="IPR037523">
    <property type="entry name" value="VOC_core"/>
</dbReference>
<accession>A0A542DLP8</accession>
<dbReference type="Gene3D" id="3.30.720.120">
    <property type="match status" value="1"/>
</dbReference>
<dbReference type="SUPFAM" id="SSF54593">
    <property type="entry name" value="Glyoxalase/Bleomycin resistance protein/Dihydroxybiphenyl dioxygenase"/>
    <property type="match status" value="2"/>
</dbReference>
<dbReference type="InterPro" id="IPR004360">
    <property type="entry name" value="Glyas_Fos-R_dOase_dom"/>
</dbReference>
<keyword evidence="4" id="KW-1185">Reference proteome</keyword>
<evidence type="ECO:0000313" key="3">
    <source>
        <dbReference type="EMBL" id="TQJ04009.1"/>
    </source>
</evidence>
<dbReference type="InterPro" id="IPR029068">
    <property type="entry name" value="Glyas_Bleomycin-R_OHBP_Dase"/>
</dbReference>
<dbReference type="PANTHER" id="PTHR33993:SF14">
    <property type="entry name" value="GB|AAF24581.1"/>
    <property type="match status" value="1"/>
</dbReference>
<feature type="domain" description="VOC" evidence="2">
    <location>
        <begin position="56"/>
        <end position="178"/>
    </location>
</feature>
<dbReference type="Gene3D" id="3.30.720.110">
    <property type="match status" value="1"/>
</dbReference>
<sequence>MTEPSDPLDALRDPYQPADPDPRFADALRLSLRRAILDTVADGGDMTTTETPARADYHSLGTYLAVSDARRALDFYERAFGATRRAEPIVLDDGRIGHAELAIGDSVLMLAEEFPEIGHVEGSGGGAAIRVEVPDADTAVARAVELGATVQHEVTSDEHGRKGTIVDPFHQRWLVVQAPRRSSAGVAEPRHGNAGYFTFTVPDDEAAKAFYGAVLGWQFGAGFVDRAWRIEGSGLPDAGLWGGQPYPGWKMMYAVDDLDAAVERVGAQGGRVREVGQQPYGRTADCVDNQGVEFWLWQQ</sequence>
<comment type="caution">
    <text evidence="3">The sequence shown here is derived from an EMBL/GenBank/DDBJ whole genome shotgun (WGS) entry which is preliminary data.</text>
</comment>
<dbReference type="InterPro" id="IPR052164">
    <property type="entry name" value="Anthracycline_SecMetBiosynth"/>
</dbReference>
<feature type="region of interest" description="Disordered" evidence="1">
    <location>
        <begin position="1"/>
        <end position="22"/>
    </location>
</feature>
<dbReference type="PANTHER" id="PTHR33993">
    <property type="entry name" value="GLYOXALASE-RELATED"/>
    <property type="match status" value="1"/>
</dbReference>
<evidence type="ECO:0000259" key="2">
    <source>
        <dbReference type="PROSITE" id="PS51819"/>
    </source>
</evidence>